<proteinExistence type="predicted"/>
<organism evidence="1">
    <name type="scientific">uncultured Gemmatimonadota bacterium</name>
    <dbReference type="NCBI Taxonomy" id="203437"/>
    <lineage>
        <taxon>Bacteria</taxon>
        <taxon>Pseudomonadati</taxon>
        <taxon>Gemmatimonadota</taxon>
        <taxon>environmental samples</taxon>
    </lineage>
</organism>
<dbReference type="AlphaFoldDB" id="A0A6J4KRE4"/>
<name>A0A6J4KRE4_9BACT</name>
<gene>
    <name evidence="1" type="ORF">AVDCRST_MAG68-1355</name>
</gene>
<dbReference type="EMBL" id="CADCTW010000076">
    <property type="protein sequence ID" value="CAA9312901.1"/>
    <property type="molecule type" value="Genomic_DNA"/>
</dbReference>
<protein>
    <submittedName>
        <fullName evidence="1">Uncharacterized protein</fullName>
    </submittedName>
</protein>
<reference evidence="1" key="1">
    <citation type="submission" date="2020-02" db="EMBL/GenBank/DDBJ databases">
        <authorList>
            <person name="Meier V. D."/>
        </authorList>
    </citation>
    <scope>NUCLEOTIDE SEQUENCE</scope>
    <source>
        <strain evidence="1">AVDCRST_MAG68</strain>
    </source>
</reference>
<accession>A0A6J4KRE4</accession>
<sequence length="37" mass="4049">MRGLKWRIDGFDTLQSACESHPPASVTIHLGCTLLGH</sequence>
<evidence type="ECO:0000313" key="1">
    <source>
        <dbReference type="EMBL" id="CAA9312901.1"/>
    </source>
</evidence>